<sequence>MPIYEYYCADCGLDFEVMRSVSQSGESANCEKCGNPAKRQLSNFAFKSNTFTSPKFKASLEKPLRDRDNQTAKDSG</sequence>
<dbReference type="PANTHER" id="PTHR34404:SF3">
    <property type="entry name" value="REGULATORY PROTEIN, FMDB FAMILY"/>
    <property type="match status" value="1"/>
</dbReference>
<protein>
    <recommendedName>
        <fullName evidence="2">Putative regulatory protein FmdB zinc ribbon domain-containing protein</fullName>
    </recommendedName>
</protein>
<dbReference type="NCBIfam" id="TIGR02605">
    <property type="entry name" value="CxxC_CxxC_SSSS"/>
    <property type="match status" value="1"/>
</dbReference>
<proteinExistence type="predicted"/>
<dbReference type="PANTHER" id="PTHR34404">
    <property type="entry name" value="REGULATORY PROTEIN, FMDB FAMILY"/>
    <property type="match status" value="1"/>
</dbReference>
<name>A0A160V987_9ZZZZ</name>
<feature type="compositionally biased region" description="Basic and acidic residues" evidence="1">
    <location>
        <begin position="58"/>
        <end position="76"/>
    </location>
</feature>
<feature type="region of interest" description="Disordered" evidence="1">
    <location>
        <begin position="57"/>
        <end position="76"/>
    </location>
</feature>
<dbReference type="AlphaFoldDB" id="A0A160V987"/>
<dbReference type="InterPro" id="IPR013429">
    <property type="entry name" value="Regulatory_FmdB_Zinc_ribbon"/>
</dbReference>
<gene>
    <name evidence="3" type="ORF">MGWOODY_Clf321</name>
</gene>
<dbReference type="Pfam" id="PF09723">
    <property type="entry name" value="Zn_ribbon_8"/>
    <property type="match status" value="1"/>
</dbReference>
<accession>A0A160V987</accession>
<feature type="domain" description="Putative regulatory protein FmdB zinc ribbon" evidence="2">
    <location>
        <begin position="1"/>
        <end position="42"/>
    </location>
</feature>
<evidence type="ECO:0000256" key="1">
    <source>
        <dbReference type="SAM" id="MobiDB-lite"/>
    </source>
</evidence>
<dbReference type="SMART" id="SM00834">
    <property type="entry name" value="CxxC_CXXC_SSSS"/>
    <property type="match status" value="1"/>
</dbReference>
<evidence type="ECO:0000259" key="2">
    <source>
        <dbReference type="SMART" id="SM00834"/>
    </source>
</evidence>
<dbReference type="EMBL" id="FAXA01000271">
    <property type="protein sequence ID" value="CUV02552.1"/>
    <property type="molecule type" value="Genomic_DNA"/>
</dbReference>
<evidence type="ECO:0000313" key="3">
    <source>
        <dbReference type="EMBL" id="CUV02552.1"/>
    </source>
</evidence>
<organism evidence="3">
    <name type="scientific">hydrothermal vent metagenome</name>
    <dbReference type="NCBI Taxonomy" id="652676"/>
    <lineage>
        <taxon>unclassified sequences</taxon>
        <taxon>metagenomes</taxon>
        <taxon>ecological metagenomes</taxon>
    </lineage>
</organism>
<reference evidence="3" key="1">
    <citation type="submission" date="2015-10" db="EMBL/GenBank/DDBJ databases">
        <authorList>
            <person name="Gilbert D.G."/>
        </authorList>
    </citation>
    <scope>NUCLEOTIDE SEQUENCE</scope>
</reference>